<gene>
    <name evidence="2" type="ORF">ABB37_01159</name>
</gene>
<feature type="compositionally biased region" description="Polar residues" evidence="1">
    <location>
        <begin position="1462"/>
        <end position="1474"/>
    </location>
</feature>
<evidence type="ECO:0000256" key="1">
    <source>
        <dbReference type="SAM" id="MobiDB-lite"/>
    </source>
</evidence>
<dbReference type="OMA" id="NDWMDLV"/>
<feature type="compositionally biased region" description="Basic and acidic residues" evidence="1">
    <location>
        <begin position="603"/>
        <end position="620"/>
    </location>
</feature>
<dbReference type="VEuPathDB" id="TriTrypDB:LpyrH10_02_1330"/>
<feature type="compositionally biased region" description="Basic and acidic residues" evidence="1">
    <location>
        <begin position="906"/>
        <end position="924"/>
    </location>
</feature>
<sequence length="1710" mass="182527">MADEKVPRFLQQTTSQLLHQQEALRKRREMLERESTKPPVMRFGTNSPPRSHSRHGRSPVPLSTSVQSTPPRGDNVHRELHWSRADEESLAERVPMRFSMTFRPAPTPVVAGRPRSATGLLIPPSPSLREVNTLDQVSSVRRKAARDASMPRTVSPHSPAPQRTRAEEHGLAAETNSSSDASMQHNAPVPAQTPVPEKQAPSTTGVESTNACTADSADAEPDAEREVPRAGGRQFLPIPPPFPTASNTAEKKTSNESAESGSDADAAGIVGFSNTFAVPRFTSTTPLARGRHERAAPPAEEREEEEEEGVSTPGRPAVGEFRTPRPVTRMSTSLTPVVRDTATQATSAVIEDADPQNVSADKNHEDEAEEIVSPYNLADDGARDEASPVPTPSQIIASLEASAEKRRGAQATPAMSRDHEEGKQENAESVARKEREKRDDGSASPTNNASASRSMELRTPSPTRGTKVSPTPTSQDLIQSVQASANRRPCGCERPTPSPEHSQHHRRTTPSRPTTSPPPTPVPLSDKPMTEFDSLHHKCCDRPTPVSLSSQPAGGDARVTAAPSASPWPTTENIVSSILAGAQDGQRRAREVADDVHEEDGDVSERFSNEEGVLEQREAGAELLTSPTVPPPSSYPPQEMNEEETTAVETSTSPLSVATHTPSPVPTERQYGESVLASAERRRCGRPTPSEREVSPTHRQPHPRSTTDEAGEGKGTSASPQLSAQHLLDSLDVSLGTGNAREKPAERVTAVGGEEEEGVGRRARDVTSKDNATGNEVSPHRGKRTFSPTPTRQHVMASLQASAEKRTRSTAVAMSKASGDTSLNGSRTTGVSPISNPFQSPVLTPQNVKDSVQKLMGDKQQQTRSDAQAPRRPWGESGPSTSEANGNSSASPVVTAEDVDMSLAALEHDQRRQSRSTRVERDFNRPSPASLSGNGAKSGAAVESETSVSQQAAAPQQPMVESPALSDVAAQSAMFFDCVSVPITPAVPAIETVAATRSTATTVAMVTNVAASTSHVPAQFLALQREISAIEQGRSRTRTPPPLHAYEASTPLPPPASPIGGAKGEEDTPRVEASTELAITSPDDVANDAVAPAEQGRRSSLVLVQPTRGHQALIQHPHKPAPVVPPPTISPVQVPRTPTPPPRPPQIASDQRECLPGSLKKNALPSEESGESPLPRPVSLRSQVALPKQPLPQPTVHHSRSPAPAWRVAAAAERPTASFREGYIHPHQEAEEEQRVAQIRHGHSAVTATAATAVDNDTNSGTQEEDLFDSRNDWMDLVEPLRPHTITVSPQGGAVVYTTHALHDTEEVNKSSSSSSSELDAQKQPTGSPSPLSRKRSRSARTPPISATRAPRTAAAASVRTPASVALTMDDGVSTDGRSSDLLTHTPNAHVSQTPRSSTRGRRSQAEELMAMLPTDVAAEVARMSGAEEEEADAAAERTSATQPSTGSPASRRSGLSEDESTSPQLSTISQRVSQRPPRVHRGRDYYIEYLEGIARSSAKKTRAVAARRMQKAIAMDLETAERPHWHTTDPVGPSSKGAKAAHVAATSPAHRRRGSLSATAPSESPYASSDVMLSPMTPTPVQGGRQGRSVLRVSTRLSTELQQALLRDVAATEDQKGNPRRTAATPPVANKTAKTPAAAASPQRGSRAKADRSSPTASHAPTATKTELAKKAKKAKKAHSNRGKKTVRKFVTAKSLRLVKRRPQSAKKR</sequence>
<dbReference type="EMBL" id="LGTL01000002">
    <property type="protein sequence ID" value="KPA84639.1"/>
    <property type="molecule type" value="Genomic_DNA"/>
</dbReference>
<accession>A0A0M9G8H7</accession>
<feature type="compositionally biased region" description="Polar residues" evidence="1">
    <location>
        <begin position="567"/>
        <end position="576"/>
    </location>
</feature>
<feature type="compositionally biased region" description="Polar residues" evidence="1">
    <location>
        <begin position="200"/>
        <end position="213"/>
    </location>
</feature>
<feature type="compositionally biased region" description="Low complexity" evidence="1">
    <location>
        <begin position="1623"/>
        <end position="1643"/>
    </location>
</feature>
<feature type="compositionally biased region" description="Polar residues" evidence="1">
    <location>
        <begin position="1381"/>
        <end position="1398"/>
    </location>
</feature>
<organism evidence="2 3">
    <name type="scientific">Leptomonas pyrrhocoris</name>
    <name type="common">Firebug parasite</name>
    <dbReference type="NCBI Taxonomy" id="157538"/>
    <lineage>
        <taxon>Eukaryota</taxon>
        <taxon>Discoba</taxon>
        <taxon>Euglenozoa</taxon>
        <taxon>Kinetoplastea</taxon>
        <taxon>Metakinetoplastina</taxon>
        <taxon>Trypanosomatida</taxon>
        <taxon>Trypanosomatidae</taxon>
        <taxon>Leishmaniinae</taxon>
        <taxon>Leptomonas</taxon>
    </lineage>
</organism>
<feature type="region of interest" description="Disordered" evidence="1">
    <location>
        <begin position="1117"/>
        <end position="1212"/>
    </location>
</feature>
<dbReference type="RefSeq" id="XP_015663078.1">
    <property type="nucleotide sequence ID" value="XM_015797558.1"/>
</dbReference>
<feature type="compositionally biased region" description="Basic residues" evidence="1">
    <location>
        <begin position="1698"/>
        <end position="1710"/>
    </location>
</feature>
<feature type="compositionally biased region" description="Low complexity" evidence="1">
    <location>
        <begin position="255"/>
        <end position="266"/>
    </location>
</feature>
<feature type="compositionally biased region" description="Basic and acidic residues" evidence="1">
    <location>
        <begin position="758"/>
        <end position="768"/>
    </location>
</feature>
<dbReference type="OrthoDB" id="273683at2759"/>
<feature type="compositionally biased region" description="Pro residues" evidence="1">
    <location>
        <begin position="1120"/>
        <end position="1129"/>
    </location>
</feature>
<feature type="compositionally biased region" description="Basic and acidic residues" evidence="1">
    <location>
        <begin position="528"/>
        <end position="541"/>
    </location>
</feature>
<feature type="compositionally biased region" description="Polar residues" evidence="1">
    <location>
        <begin position="818"/>
        <end position="850"/>
    </location>
</feature>
<feature type="region of interest" description="Disordered" evidence="1">
    <location>
        <begin position="1031"/>
        <end position="1071"/>
    </location>
</feature>
<feature type="compositionally biased region" description="Low complexity" evidence="1">
    <location>
        <begin position="1340"/>
        <end position="1366"/>
    </location>
</feature>
<feature type="compositionally biased region" description="Low complexity" evidence="1">
    <location>
        <begin position="10"/>
        <end position="21"/>
    </location>
</feature>
<feature type="region of interest" description="Disordered" evidence="1">
    <location>
        <begin position="1518"/>
        <end position="1596"/>
    </location>
</feature>
<proteinExistence type="predicted"/>
<feature type="compositionally biased region" description="Polar residues" evidence="1">
    <location>
        <begin position="174"/>
        <end position="185"/>
    </location>
</feature>
<dbReference type="Proteomes" id="UP000037923">
    <property type="component" value="Unassembled WGS sequence"/>
</dbReference>
<feature type="compositionally biased region" description="Polar residues" evidence="1">
    <location>
        <begin position="878"/>
        <end position="892"/>
    </location>
</feature>
<feature type="compositionally biased region" description="Basic and acidic residues" evidence="1">
    <location>
        <begin position="416"/>
        <end position="441"/>
    </location>
</feature>
<feature type="region of interest" description="Disordered" evidence="1">
    <location>
        <begin position="282"/>
        <end position="959"/>
    </location>
</feature>
<feature type="compositionally biased region" description="Basic residues" evidence="1">
    <location>
        <begin position="1672"/>
        <end position="1689"/>
    </location>
</feature>
<dbReference type="GeneID" id="26901454"/>
<feature type="compositionally biased region" description="Polar residues" evidence="1">
    <location>
        <begin position="443"/>
        <end position="453"/>
    </location>
</feature>
<feature type="region of interest" description="Disordered" evidence="1">
    <location>
        <begin position="1609"/>
        <end position="1710"/>
    </location>
</feature>
<feature type="region of interest" description="Disordered" evidence="1">
    <location>
        <begin position="1"/>
        <end position="84"/>
    </location>
</feature>
<feature type="compositionally biased region" description="Polar residues" evidence="1">
    <location>
        <begin position="1439"/>
        <end position="1451"/>
    </location>
</feature>
<feature type="compositionally biased region" description="Polar residues" evidence="1">
    <location>
        <begin position="329"/>
        <end position="347"/>
    </location>
</feature>
<feature type="region of interest" description="Disordered" evidence="1">
    <location>
        <begin position="103"/>
        <end position="266"/>
    </location>
</feature>
<feature type="region of interest" description="Disordered" evidence="1">
    <location>
        <begin position="1285"/>
        <end position="1482"/>
    </location>
</feature>
<feature type="compositionally biased region" description="Polar residues" evidence="1">
    <location>
        <begin position="460"/>
        <end position="485"/>
    </location>
</feature>
<name>A0A0M9G8H7_LEPPY</name>
<reference evidence="2 3" key="1">
    <citation type="submission" date="2015-07" db="EMBL/GenBank/DDBJ databases">
        <title>High-quality genome of monoxenous trypanosomatid Leptomonas pyrrhocoris.</title>
        <authorList>
            <person name="Flegontov P."/>
            <person name="Butenko A."/>
            <person name="Firsov S."/>
            <person name="Vlcek C."/>
            <person name="Logacheva M.D."/>
            <person name="Field M."/>
            <person name="Filatov D."/>
            <person name="Flegontova O."/>
            <person name="Gerasimov E."/>
            <person name="Jackson A.P."/>
            <person name="Kelly S."/>
            <person name="Opperdoes F."/>
            <person name="O'Reilly A."/>
            <person name="Votypka J."/>
            <person name="Yurchenko V."/>
            <person name="Lukes J."/>
        </authorList>
    </citation>
    <scope>NUCLEOTIDE SEQUENCE [LARGE SCALE GENOMIC DNA]</scope>
    <source>
        <strain evidence="2">H10</strain>
    </source>
</reference>
<feature type="compositionally biased region" description="Basic and acidic residues" evidence="1">
    <location>
        <begin position="74"/>
        <end position="84"/>
    </location>
</feature>
<feature type="compositionally biased region" description="Basic and acidic residues" evidence="1">
    <location>
        <begin position="585"/>
        <end position="595"/>
    </location>
</feature>
<protein>
    <submittedName>
        <fullName evidence="2">Uncharacterized protein</fullName>
    </submittedName>
</protein>
<evidence type="ECO:0000313" key="3">
    <source>
        <dbReference type="Proteomes" id="UP000037923"/>
    </source>
</evidence>
<evidence type="ECO:0000313" key="2">
    <source>
        <dbReference type="EMBL" id="KPA84639.1"/>
    </source>
</evidence>
<comment type="caution">
    <text evidence="2">The sequence shown here is derived from an EMBL/GenBank/DDBJ whole genome shotgun (WGS) entry which is preliminary data.</text>
</comment>
<feature type="compositionally biased region" description="Polar residues" evidence="1">
    <location>
        <begin position="1557"/>
        <end position="1568"/>
    </location>
</feature>
<keyword evidence="3" id="KW-1185">Reference proteome</keyword>
<feature type="compositionally biased region" description="Low complexity" evidence="1">
    <location>
        <begin position="1201"/>
        <end position="1212"/>
    </location>
</feature>